<dbReference type="SUPFAM" id="SSF69118">
    <property type="entry name" value="AhpD-like"/>
    <property type="match status" value="1"/>
</dbReference>
<evidence type="ECO:0000313" key="2">
    <source>
        <dbReference type="Proteomes" id="UP001209854"/>
    </source>
</evidence>
<dbReference type="Gene3D" id="1.20.1290.10">
    <property type="entry name" value="AhpD-like"/>
    <property type="match status" value="1"/>
</dbReference>
<gene>
    <name evidence="1" type="ORF">NX722_12905</name>
</gene>
<name>A0ABT3MVU9_9GAMM</name>
<dbReference type="PANTHER" id="PTHR34846:SF5">
    <property type="entry name" value="CARBOXYMUCONOLACTONE DECARBOXYLASE-LIKE DOMAIN-CONTAINING PROTEIN"/>
    <property type="match status" value="1"/>
</dbReference>
<reference evidence="1 2" key="1">
    <citation type="submission" date="2022-10" db="EMBL/GenBank/DDBJ databases">
        <title>High-quality genome sequences of two octocoral-associated bacteria, Endozoicomonas euniceicola EF212 and Endozoicomonas gorgoniicola PS125.</title>
        <authorList>
            <person name="Chiou Y.-J."/>
            <person name="Chen Y.-H."/>
        </authorList>
    </citation>
    <scope>NUCLEOTIDE SEQUENCE [LARGE SCALE GENOMIC DNA]</scope>
    <source>
        <strain evidence="1 2">PS125</strain>
    </source>
</reference>
<accession>A0ABT3MVU9</accession>
<keyword evidence="2" id="KW-1185">Reference proteome</keyword>
<comment type="caution">
    <text evidence="1">The sequence shown here is derived from an EMBL/GenBank/DDBJ whole genome shotgun (WGS) entry which is preliminary data.</text>
</comment>
<dbReference type="Proteomes" id="UP001209854">
    <property type="component" value="Unassembled WGS sequence"/>
</dbReference>
<dbReference type="RefSeq" id="WP_262568330.1">
    <property type="nucleotide sequence ID" value="NZ_JAPFCC010000001.1"/>
</dbReference>
<dbReference type="EMBL" id="JAPFCC010000001">
    <property type="protein sequence ID" value="MCW7553507.1"/>
    <property type="molecule type" value="Genomic_DNA"/>
</dbReference>
<sequence>MERLKTFFNALWQLLPSAGLASEYHPAIDGGAIPIPFIVSQRILLNDMAHKQEGAPTLQPPARSFTGYMQGYTSLPVRDRALSALRSAHLAGARHLIPDIARCALDAGLQASDLERVAKGQISSGWESREALVLRVTEALYREQTISEQHWKQLKQIYKPQQILDLLLCCAAFHLCAHPN</sequence>
<organism evidence="1 2">
    <name type="scientific">Endozoicomonas gorgoniicola</name>
    <dbReference type="NCBI Taxonomy" id="1234144"/>
    <lineage>
        <taxon>Bacteria</taxon>
        <taxon>Pseudomonadati</taxon>
        <taxon>Pseudomonadota</taxon>
        <taxon>Gammaproteobacteria</taxon>
        <taxon>Oceanospirillales</taxon>
        <taxon>Endozoicomonadaceae</taxon>
        <taxon>Endozoicomonas</taxon>
    </lineage>
</organism>
<evidence type="ECO:0000313" key="1">
    <source>
        <dbReference type="EMBL" id="MCW7553507.1"/>
    </source>
</evidence>
<proteinExistence type="predicted"/>
<dbReference type="PANTHER" id="PTHR34846">
    <property type="entry name" value="4-CARBOXYMUCONOLACTONE DECARBOXYLASE FAMILY PROTEIN (AFU_ORTHOLOGUE AFUA_6G11590)"/>
    <property type="match status" value="1"/>
</dbReference>
<protein>
    <submittedName>
        <fullName evidence="1">Uncharacterized protein</fullName>
    </submittedName>
</protein>
<dbReference type="InterPro" id="IPR029032">
    <property type="entry name" value="AhpD-like"/>
</dbReference>